<dbReference type="AlphaFoldDB" id="A0AAV3Q0N9"/>
<evidence type="ECO:0000256" key="3">
    <source>
        <dbReference type="ARBA" id="ARBA00022741"/>
    </source>
</evidence>
<protein>
    <submittedName>
        <fullName evidence="8">mRNA polyadenylation factor</fullName>
    </submittedName>
</protein>
<keyword evidence="4" id="KW-0694">RNA-binding</keyword>
<evidence type="ECO:0000256" key="4">
    <source>
        <dbReference type="RuleBase" id="RU003953"/>
    </source>
</evidence>
<gene>
    <name evidence="8" type="ORF">LIER_14244</name>
</gene>
<dbReference type="SUPFAM" id="SSF81891">
    <property type="entry name" value="Poly A polymerase C-terminal region-like"/>
    <property type="match status" value="1"/>
</dbReference>
<name>A0AAV3Q0N9_LITER</name>
<reference evidence="8 9" key="1">
    <citation type="submission" date="2024-01" db="EMBL/GenBank/DDBJ databases">
        <title>The complete chloroplast genome sequence of Lithospermum erythrorhizon: insights into the phylogenetic relationship among Boraginaceae species and the maternal lineages of purple gromwells.</title>
        <authorList>
            <person name="Okada T."/>
            <person name="Watanabe K."/>
        </authorList>
    </citation>
    <scope>NUCLEOTIDE SEQUENCE [LARGE SCALE GENOMIC DNA]</scope>
</reference>
<dbReference type="Pfam" id="PF01743">
    <property type="entry name" value="PolyA_pol"/>
    <property type="match status" value="1"/>
</dbReference>
<keyword evidence="9" id="KW-1185">Reference proteome</keyword>
<dbReference type="Pfam" id="PF12627">
    <property type="entry name" value="PolyA_pol_RNAbd"/>
    <property type="match status" value="1"/>
</dbReference>
<dbReference type="CDD" id="cd05398">
    <property type="entry name" value="NT_ClassII-CCAase"/>
    <property type="match status" value="1"/>
</dbReference>
<feature type="domain" description="tRNA nucleotidyltransferase/poly(A) polymerase RNA and SrmB- binding" evidence="7">
    <location>
        <begin position="247"/>
        <end position="308"/>
    </location>
</feature>
<comment type="similarity">
    <text evidence="1 4">Belongs to the tRNA nucleotidyltransferase/poly(A) polymerase family.</text>
</comment>
<evidence type="ECO:0000256" key="2">
    <source>
        <dbReference type="ARBA" id="ARBA00022679"/>
    </source>
</evidence>
<dbReference type="EMBL" id="BAABME010002964">
    <property type="protein sequence ID" value="GAA0156853.1"/>
    <property type="molecule type" value="Genomic_DNA"/>
</dbReference>
<dbReference type="SUPFAM" id="SSF81301">
    <property type="entry name" value="Nucleotidyltransferase"/>
    <property type="match status" value="1"/>
</dbReference>
<dbReference type="Proteomes" id="UP001454036">
    <property type="component" value="Unassembled WGS sequence"/>
</dbReference>
<accession>A0AAV3Q0N9</accession>
<dbReference type="InterPro" id="IPR002646">
    <property type="entry name" value="PolA_pol_head_dom"/>
</dbReference>
<evidence type="ECO:0000259" key="6">
    <source>
        <dbReference type="Pfam" id="PF01743"/>
    </source>
</evidence>
<dbReference type="PANTHER" id="PTHR43051">
    <property type="entry name" value="POLYNUCLEOTIDE ADENYLYLTRANSFERASE FAMILY PROTEIN"/>
    <property type="match status" value="1"/>
</dbReference>
<feature type="compositionally biased region" description="Polar residues" evidence="5">
    <location>
        <begin position="724"/>
        <end position="737"/>
    </location>
</feature>
<keyword evidence="2 4" id="KW-0808">Transferase</keyword>
<dbReference type="Gene3D" id="3.30.460.10">
    <property type="entry name" value="Beta Polymerase, domain 2"/>
    <property type="match status" value="1"/>
</dbReference>
<evidence type="ECO:0000259" key="7">
    <source>
        <dbReference type="Pfam" id="PF12627"/>
    </source>
</evidence>
<feature type="region of interest" description="Disordered" evidence="5">
    <location>
        <begin position="722"/>
        <end position="752"/>
    </location>
</feature>
<sequence>MCNIMTALSSSSRGRAWLPRLRALLTFQRSKHTVVDGGDNGEFCTQICSGSLIEADHMEFHNWRKLDSRTFGIRRSMISPASWTVVKLLQNEGYEAYLVGGCVRDLILKRIPKDFDVITTAALPKIRKKFRQSIIIGRRFPICRVNIKGSVVEVSSFDTAEKKNKKVRMPAGCDERDTLRWRDCMRRDFTINSLFYDPFVNKIYDYSNALMDLKSLKLRTLVSAHLSFKEDSARILRGLRLAARLNLSFTKETETAIQKLSSSTLSLNTSRLIMEVNYMLSYGAAERSVCLLKRYHLLEFLFPIQNAYLNEQSCLESLHDSMMLMKLFSKLDLLVTCDRPSDSTLWLAILAFHTALIKVPQHAIVVLAFGSLLYHGKWEEGIRYAREHIDAALRYETEILDSGYFLSDDELAERVVAFATLVKDSVDVLTDKKSLLDAMVNFPGYTCSGFVFVSSKMGIHVKQVFDRLVEEGESITSLNLKRKSFEIKYDSLGVGDIRETSFVLGKIIIDTMIPTGNSCNGLVSKEKDGRDEINPPSESDFSGVHCHAHLDPEKAVHEMHSSWKETTKQQKSVFSLQQKEIVKNNLALIRDQKRDDFLTLDFNLKEKGCESPQDEFQTILGDVIHESRNNDRSKKVKLIHDTKSQLSSSKHSRMLKRCHNVLQGKQEACMQKHHFSEEEEIVVDRDEPNLDHRGLTSAWNAGQTSEVVESKKVPTRLSHLFNRGLTSKPNAEQSSEIVESKKNSTRLSHLFK</sequence>
<dbReference type="GO" id="GO:0016779">
    <property type="term" value="F:nucleotidyltransferase activity"/>
    <property type="evidence" value="ECO:0007669"/>
    <property type="project" value="InterPro"/>
</dbReference>
<dbReference type="InterPro" id="IPR032828">
    <property type="entry name" value="PolyA_RNA-bd"/>
</dbReference>
<dbReference type="InterPro" id="IPR052191">
    <property type="entry name" value="tRNA_ntf/polyA_polymerase_I"/>
</dbReference>
<evidence type="ECO:0000256" key="5">
    <source>
        <dbReference type="SAM" id="MobiDB-lite"/>
    </source>
</evidence>
<organism evidence="8 9">
    <name type="scientific">Lithospermum erythrorhizon</name>
    <name type="common">Purple gromwell</name>
    <name type="synonym">Lithospermum officinale var. erythrorhizon</name>
    <dbReference type="NCBI Taxonomy" id="34254"/>
    <lineage>
        <taxon>Eukaryota</taxon>
        <taxon>Viridiplantae</taxon>
        <taxon>Streptophyta</taxon>
        <taxon>Embryophyta</taxon>
        <taxon>Tracheophyta</taxon>
        <taxon>Spermatophyta</taxon>
        <taxon>Magnoliopsida</taxon>
        <taxon>eudicotyledons</taxon>
        <taxon>Gunneridae</taxon>
        <taxon>Pentapetalae</taxon>
        <taxon>asterids</taxon>
        <taxon>lamiids</taxon>
        <taxon>Boraginales</taxon>
        <taxon>Boraginaceae</taxon>
        <taxon>Boraginoideae</taxon>
        <taxon>Lithospermeae</taxon>
        <taxon>Lithospermum</taxon>
    </lineage>
</organism>
<dbReference type="Gene3D" id="1.10.3090.10">
    <property type="entry name" value="cca-adding enzyme, domain 2"/>
    <property type="match status" value="1"/>
</dbReference>
<dbReference type="GO" id="GO:0001680">
    <property type="term" value="P:tRNA 3'-terminal CCA addition"/>
    <property type="evidence" value="ECO:0007669"/>
    <property type="project" value="UniProtKB-ARBA"/>
</dbReference>
<keyword evidence="3" id="KW-0547">Nucleotide-binding</keyword>
<dbReference type="GO" id="GO:0000166">
    <property type="term" value="F:nucleotide binding"/>
    <property type="evidence" value="ECO:0007669"/>
    <property type="project" value="UniProtKB-KW"/>
</dbReference>
<evidence type="ECO:0000313" key="9">
    <source>
        <dbReference type="Proteomes" id="UP001454036"/>
    </source>
</evidence>
<dbReference type="GO" id="GO:0003723">
    <property type="term" value="F:RNA binding"/>
    <property type="evidence" value="ECO:0007669"/>
    <property type="project" value="UniProtKB-KW"/>
</dbReference>
<proteinExistence type="inferred from homology"/>
<feature type="domain" description="Poly A polymerase head" evidence="6">
    <location>
        <begin position="96"/>
        <end position="219"/>
    </location>
</feature>
<dbReference type="InterPro" id="IPR043519">
    <property type="entry name" value="NT_sf"/>
</dbReference>
<evidence type="ECO:0000256" key="1">
    <source>
        <dbReference type="ARBA" id="ARBA00007265"/>
    </source>
</evidence>
<evidence type="ECO:0000313" key="8">
    <source>
        <dbReference type="EMBL" id="GAA0156853.1"/>
    </source>
</evidence>
<comment type="caution">
    <text evidence="8">The sequence shown here is derived from an EMBL/GenBank/DDBJ whole genome shotgun (WGS) entry which is preliminary data.</text>
</comment>
<dbReference type="PANTHER" id="PTHR43051:SF1">
    <property type="entry name" value="POLYNUCLEOTIDE ADENYLYLTRANSFERASE FAMILY PROTEIN"/>
    <property type="match status" value="1"/>
</dbReference>